<keyword evidence="3" id="KW-0597">Phosphoprotein</keyword>
<sequence>MIDFSEIFNDRLSVHKLIESLSEGVIFINKFGEIIRVNQKSLDLFAYQKDELIGQNIDILIPSRFKKQHYFHLSTYFDQPKIRPMGHSTSKLLGCKKDGTEIWLEISLSYIRTKYDVFGMAFITDITTRVLAENELIKQNLELDAYAHTIAHELHSQLNSIIGFSQILQINDRLTKEKKDEFLEMIVQSGFKMNSIIREMLLFANRKKEEVVKTQLAMKDIILEALSRISPTEKNSAQIVFPAQFEKSKGYAPWIEEVWFNYIRNGIKYGGNPPKLEIGSNKVENGYIKYWIKDNGNGLSERECELLFIDPQKLGNGFVKGHGLGLSIVKRIVKKLDGWVKIESIPNQGSTFSFYLPK</sequence>
<dbReference type="SMART" id="SM00388">
    <property type="entry name" value="HisKA"/>
    <property type="match status" value="1"/>
</dbReference>
<dbReference type="RefSeq" id="WP_127344692.1">
    <property type="nucleotide sequence ID" value="NZ_RJJX01000026.1"/>
</dbReference>
<evidence type="ECO:0000256" key="2">
    <source>
        <dbReference type="ARBA" id="ARBA00012438"/>
    </source>
</evidence>
<dbReference type="OrthoDB" id="9808408at2"/>
<evidence type="ECO:0000259" key="8">
    <source>
        <dbReference type="PROSITE" id="PS50112"/>
    </source>
</evidence>
<proteinExistence type="predicted"/>
<keyword evidence="4" id="KW-0808">Transferase</keyword>
<organism evidence="9 10">
    <name type="scientific">Ancylomarina longa</name>
    <dbReference type="NCBI Taxonomy" id="2487017"/>
    <lineage>
        <taxon>Bacteria</taxon>
        <taxon>Pseudomonadati</taxon>
        <taxon>Bacteroidota</taxon>
        <taxon>Bacteroidia</taxon>
        <taxon>Marinilabiliales</taxon>
        <taxon>Marinifilaceae</taxon>
        <taxon>Ancylomarina</taxon>
    </lineage>
</organism>
<dbReference type="GO" id="GO:0000155">
    <property type="term" value="F:phosphorelay sensor kinase activity"/>
    <property type="evidence" value="ECO:0007669"/>
    <property type="project" value="InterPro"/>
</dbReference>
<gene>
    <name evidence="9" type="ORF">DLK05_14530</name>
</gene>
<dbReference type="Gene3D" id="3.30.565.10">
    <property type="entry name" value="Histidine kinase-like ATPase, C-terminal domain"/>
    <property type="match status" value="1"/>
</dbReference>
<dbReference type="InterPro" id="IPR036890">
    <property type="entry name" value="HATPase_C_sf"/>
</dbReference>
<accession>A0A434AFM8</accession>
<dbReference type="NCBIfam" id="TIGR00229">
    <property type="entry name" value="sensory_box"/>
    <property type="match status" value="1"/>
</dbReference>
<evidence type="ECO:0000256" key="5">
    <source>
        <dbReference type="ARBA" id="ARBA00022777"/>
    </source>
</evidence>
<evidence type="ECO:0000256" key="3">
    <source>
        <dbReference type="ARBA" id="ARBA00022553"/>
    </source>
</evidence>
<dbReference type="PANTHER" id="PTHR43711">
    <property type="entry name" value="TWO-COMPONENT HISTIDINE KINASE"/>
    <property type="match status" value="1"/>
</dbReference>
<evidence type="ECO:0000313" key="10">
    <source>
        <dbReference type="Proteomes" id="UP000282985"/>
    </source>
</evidence>
<name>A0A434AFM8_9BACT</name>
<dbReference type="Gene3D" id="1.10.287.130">
    <property type="match status" value="1"/>
</dbReference>
<keyword evidence="6" id="KW-0902">Two-component regulatory system</keyword>
<dbReference type="InterPro" id="IPR000014">
    <property type="entry name" value="PAS"/>
</dbReference>
<dbReference type="PRINTS" id="PR00344">
    <property type="entry name" value="BCTRLSENSOR"/>
</dbReference>
<dbReference type="SUPFAM" id="SSF47384">
    <property type="entry name" value="Homodimeric domain of signal transducing histidine kinase"/>
    <property type="match status" value="1"/>
</dbReference>
<dbReference type="Pfam" id="PF02518">
    <property type="entry name" value="HATPase_c"/>
    <property type="match status" value="1"/>
</dbReference>
<dbReference type="InterPro" id="IPR003594">
    <property type="entry name" value="HATPase_dom"/>
</dbReference>
<dbReference type="AlphaFoldDB" id="A0A434AFM8"/>
<dbReference type="SMART" id="SM00387">
    <property type="entry name" value="HATPase_c"/>
    <property type="match status" value="1"/>
</dbReference>
<dbReference type="PROSITE" id="PS50109">
    <property type="entry name" value="HIS_KIN"/>
    <property type="match status" value="1"/>
</dbReference>
<evidence type="ECO:0000256" key="4">
    <source>
        <dbReference type="ARBA" id="ARBA00022679"/>
    </source>
</evidence>
<dbReference type="CDD" id="cd00082">
    <property type="entry name" value="HisKA"/>
    <property type="match status" value="1"/>
</dbReference>
<protein>
    <recommendedName>
        <fullName evidence="2">histidine kinase</fullName>
        <ecNumber evidence="2">2.7.13.3</ecNumber>
    </recommendedName>
</protein>
<dbReference type="InterPro" id="IPR004358">
    <property type="entry name" value="Sig_transdc_His_kin-like_C"/>
</dbReference>
<dbReference type="InterPro" id="IPR035965">
    <property type="entry name" value="PAS-like_dom_sf"/>
</dbReference>
<dbReference type="EC" id="2.7.13.3" evidence="2"/>
<dbReference type="PANTHER" id="PTHR43711:SF31">
    <property type="entry name" value="HISTIDINE KINASE"/>
    <property type="match status" value="1"/>
</dbReference>
<feature type="domain" description="Histidine kinase" evidence="7">
    <location>
        <begin position="149"/>
        <end position="358"/>
    </location>
</feature>
<dbReference type="Pfam" id="PF00512">
    <property type="entry name" value="HisKA"/>
    <property type="match status" value="1"/>
</dbReference>
<comment type="caution">
    <text evidence="9">The sequence shown here is derived from an EMBL/GenBank/DDBJ whole genome shotgun (WGS) entry which is preliminary data.</text>
</comment>
<evidence type="ECO:0000256" key="6">
    <source>
        <dbReference type="ARBA" id="ARBA00023012"/>
    </source>
</evidence>
<dbReference type="Gene3D" id="3.30.450.20">
    <property type="entry name" value="PAS domain"/>
    <property type="match status" value="1"/>
</dbReference>
<keyword evidence="10" id="KW-1185">Reference proteome</keyword>
<dbReference type="SUPFAM" id="SSF55785">
    <property type="entry name" value="PYP-like sensor domain (PAS domain)"/>
    <property type="match status" value="1"/>
</dbReference>
<evidence type="ECO:0000256" key="1">
    <source>
        <dbReference type="ARBA" id="ARBA00000085"/>
    </source>
</evidence>
<dbReference type="SUPFAM" id="SSF55874">
    <property type="entry name" value="ATPase domain of HSP90 chaperone/DNA topoisomerase II/histidine kinase"/>
    <property type="match status" value="1"/>
</dbReference>
<dbReference type="PROSITE" id="PS50112">
    <property type="entry name" value="PAS"/>
    <property type="match status" value="1"/>
</dbReference>
<dbReference type="SMART" id="SM00091">
    <property type="entry name" value="PAS"/>
    <property type="match status" value="1"/>
</dbReference>
<comment type="catalytic activity">
    <reaction evidence="1">
        <text>ATP + protein L-histidine = ADP + protein N-phospho-L-histidine.</text>
        <dbReference type="EC" id="2.7.13.3"/>
    </reaction>
</comment>
<dbReference type="Proteomes" id="UP000282985">
    <property type="component" value="Unassembled WGS sequence"/>
</dbReference>
<reference evidence="9 10" key="1">
    <citation type="submission" date="2018-11" db="EMBL/GenBank/DDBJ databases">
        <title>Parancylomarina longa gen. nov., sp. nov., isolated from sediments of southern Okinawa.</title>
        <authorList>
            <person name="Fu T."/>
        </authorList>
    </citation>
    <scope>NUCLEOTIDE SEQUENCE [LARGE SCALE GENOMIC DNA]</scope>
    <source>
        <strain evidence="9 10">T3-2 S1-C</strain>
    </source>
</reference>
<evidence type="ECO:0000259" key="7">
    <source>
        <dbReference type="PROSITE" id="PS50109"/>
    </source>
</evidence>
<dbReference type="EMBL" id="RJJX01000026">
    <property type="protein sequence ID" value="RUT73187.1"/>
    <property type="molecule type" value="Genomic_DNA"/>
</dbReference>
<dbReference type="Pfam" id="PF13426">
    <property type="entry name" value="PAS_9"/>
    <property type="match status" value="1"/>
</dbReference>
<evidence type="ECO:0000313" key="9">
    <source>
        <dbReference type="EMBL" id="RUT73187.1"/>
    </source>
</evidence>
<dbReference type="InterPro" id="IPR050736">
    <property type="entry name" value="Sensor_HK_Regulatory"/>
</dbReference>
<dbReference type="InterPro" id="IPR036097">
    <property type="entry name" value="HisK_dim/P_sf"/>
</dbReference>
<dbReference type="InterPro" id="IPR005467">
    <property type="entry name" value="His_kinase_dom"/>
</dbReference>
<dbReference type="CDD" id="cd00130">
    <property type="entry name" value="PAS"/>
    <property type="match status" value="1"/>
</dbReference>
<dbReference type="InterPro" id="IPR003661">
    <property type="entry name" value="HisK_dim/P_dom"/>
</dbReference>
<keyword evidence="5 9" id="KW-0418">Kinase</keyword>
<feature type="domain" description="PAS" evidence="8">
    <location>
        <begin position="10"/>
        <end position="63"/>
    </location>
</feature>